<protein>
    <submittedName>
        <fullName evidence="1">Uncharacterized protein</fullName>
    </submittedName>
</protein>
<organism evidence="1 2">
    <name type="scientific">Brachionus plicatilis</name>
    <name type="common">Marine rotifer</name>
    <name type="synonym">Brachionus muelleri</name>
    <dbReference type="NCBI Taxonomy" id="10195"/>
    <lineage>
        <taxon>Eukaryota</taxon>
        <taxon>Metazoa</taxon>
        <taxon>Spiralia</taxon>
        <taxon>Gnathifera</taxon>
        <taxon>Rotifera</taxon>
        <taxon>Eurotatoria</taxon>
        <taxon>Monogononta</taxon>
        <taxon>Pseudotrocha</taxon>
        <taxon>Ploima</taxon>
        <taxon>Brachionidae</taxon>
        <taxon>Brachionus</taxon>
    </lineage>
</organism>
<reference evidence="1 2" key="1">
    <citation type="journal article" date="2018" name="Sci. Rep.">
        <title>Genomic signatures of local adaptation to the degree of environmental predictability in rotifers.</title>
        <authorList>
            <person name="Franch-Gras L."/>
            <person name="Hahn C."/>
            <person name="Garcia-Roger E.M."/>
            <person name="Carmona M.J."/>
            <person name="Serra M."/>
            <person name="Gomez A."/>
        </authorList>
    </citation>
    <scope>NUCLEOTIDE SEQUENCE [LARGE SCALE GENOMIC DNA]</scope>
    <source>
        <strain evidence="1">HYR1</strain>
    </source>
</reference>
<name>A0A3M7R6W2_BRAPC</name>
<dbReference type="Proteomes" id="UP000276133">
    <property type="component" value="Unassembled WGS sequence"/>
</dbReference>
<proteinExistence type="predicted"/>
<keyword evidence="2" id="KW-1185">Reference proteome</keyword>
<dbReference type="AlphaFoldDB" id="A0A3M7R6W2"/>
<evidence type="ECO:0000313" key="2">
    <source>
        <dbReference type="Proteomes" id="UP000276133"/>
    </source>
</evidence>
<gene>
    <name evidence="1" type="ORF">BpHYR1_038982</name>
</gene>
<comment type="caution">
    <text evidence="1">The sequence shown here is derived from an EMBL/GenBank/DDBJ whole genome shotgun (WGS) entry which is preliminary data.</text>
</comment>
<evidence type="ECO:0000313" key="1">
    <source>
        <dbReference type="EMBL" id="RNA19353.1"/>
    </source>
</evidence>
<accession>A0A3M7R6W2</accession>
<dbReference type="EMBL" id="REGN01004064">
    <property type="protein sequence ID" value="RNA19353.1"/>
    <property type="molecule type" value="Genomic_DNA"/>
</dbReference>
<sequence>MNKLSFSTNEYCDEDITVYALGSLCMHSFESVDDVHVERDRAYTRSLHNDIALAPISLIYNIAESLNQGSTPDSE</sequence>